<comment type="caution">
    <text evidence="1">The sequence shown here is derived from an EMBL/GenBank/DDBJ whole genome shotgun (WGS) entry which is preliminary data.</text>
</comment>
<evidence type="ECO:0000313" key="2">
    <source>
        <dbReference type="Proteomes" id="UP000008988"/>
    </source>
</evidence>
<gene>
    <name evidence="1" type="ORF">AWRI1631_121200</name>
</gene>
<dbReference type="EMBL" id="ABSV01001587">
    <property type="protein sequence ID" value="EDZ70689.1"/>
    <property type="molecule type" value="Genomic_DNA"/>
</dbReference>
<sequence length="41" mass="4543">MLFSKEPFLDKNLTKAPSSLTSPASLFFKYSGLSKLVKPHS</sequence>
<reference evidence="1 2" key="1">
    <citation type="journal article" date="2008" name="FEMS Yeast Res.">
        <title>Comparative genome analysis of a Saccharomyces cerevisiae wine strain.</title>
        <authorList>
            <person name="Borneman A.R."/>
            <person name="Forgan A.H."/>
            <person name="Pretorius I.S."/>
            <person name="Chambers P.J."/>
        </authorList>
    </citation>
    <scope>NUCLEOTIDE SEQUENCE [LARGE SCALE GENOMIC DNA]</scope>
    <source>
        <strain evidence="1 2">AWRI1631</strain>
    </source>
</reference>
<dbReference type="Proteomes" id="UP000008988">
    <property type="component" value="Unassembled WGS sequence"/>
</dbReference>
<name>B5VN08_YEAS6</name>
<proteinExistence type="predicted"/>
<dbReference type="AlphaFoldDB" id="B5VN08"/>
<protein>
    <submittedName>
        <fullName evidence="1">Uncharacterized protein</fullName>
    </submittedName>
</protein>
<accession>B5VN08</accession>
<organism evidence="1 2">
    <name type="scientific">Saccharomyces cerevisiae (strain AWRI1631)</name>
    <name type="common">Baker's yeast</name>
    <dbReference type="NCBI Taxonomy" id="545124"/>
    <lineage>
        <taxon>Eukaryota</taxon>
        <taxon>Fungi</taxon>
        <taxon>Dikarya</taxon>
        <taxon>Ascomycota</taxon>
        <taxon>Saccharomycotina</taxon>
        <taxon>Saccharomycetes</taxon>
        <taxon>Saccharomycetales</taxon>
        <taxon>Saccharomycetaceae</taxon>
        <taxon>Saccharomyces</taxon>
    </lineage>
</organism>
<evidence type="ECO:0000313" key="1">
    <source>
        <dbReference type="EMBL" id="EDZ70689.1"/>
    </source>
</evidence>